<dbReference type="InterPro" id="IPR000219">
    <property type="entry name" value="DH_dom"/>
</dbReference>
<dbReference type="GO" id="GO:0005085">
    <property type="term" value="F:guanyl-nucleotide exchange factor activity"/>
    <property type="evidence" value="ECO:0000318"/>
    <property type="project" value="GO_Central"/>
</dbReference>
<dbReference type="GO" id="GO:0005737">
    <property type="term" value="C:cytoplasm"/>
    <property type="evidence" value="ECO:0000318"/>
    <property type="project" value="GO_Central"/>
</dbReference>
<dbReference type="Gene3D" id="1.10.10.10">
    <property type="entry name" value="Winged helix-like DNA-binding domain superfamily/Winged helix DNA-binding domain"/>
    <property type="match status" value="1"/>
</dbReference>
<dbReference type="SMART" id="SM00049">
    <property type="entry name" value="DEP"/>
    <property type="match status" value="1"/>
</dbReference>
<dbReference type="GeneID" id="7049357"/>
<dbReference type="HOGENOM" id="CLU_001251_2_1_1"/>
<evidence type="ECO:0000259" key="6">
    <source>
        <dbReference type="PROSITE" id="PS50219"/>
    </source>
</evidence>
<feature type="domain" description="DH" evidence="5">
    <location>
        <begin position="435"/>
        <end position="622"/>
    </location>
</feature>
<dbReference type="PANTHER" id="PTHR46572:SF3">
    <property type="entry name" value="RHO1 GUANINE NUCLEOTIDE EXCHANGE FACTOR 2"/>
    <property type="match status" value="1"/>
</dbReference>
<dbReference type="GO" id="GO:0071944">
    <property type="term" value="C:cell periphery"/>
    <property type="evidence" value="ECO:0000318"/>
    <property type="project" value="GO_Central"/>
</dbReference>
<dbReference type="PROSITE" id="PS50219">
    <property type="entry name" value="CNH"/>
    <property type="match status" value="1"/>
</dbReference>
<dbReference type="InterPro" id="IPR052233">
    <property type="entry name" value="Rho-type_GEFs"/>
</dbReference>
<dbReference type="InterPro" id="IPR011993">
    <property type="entry name" value="PH-like_dom_sf"/>
</dbReference>
<feature type="compositionally biased region" description="Low complexity" evidence="3">
    <location>
        <begin position="162"/>
        <end position="177"/>
    </location>
</feature>
<dbReference type="GO" id="GO:0007264">
    <property type="term" value="P:small GTPase-mediated signal transduction"/>
    <property type="evidence" value="ECO:0000318"/>
    <property type="project" value="GO_Central"/>
</dbReference>
<dbReference type="InterPro" id="IPR035899">
    <property type="entry name" value="DBL_dom_sf"/>
</dbReference>
<dbReference type="Gene3D" id="2.30.29.30">
    <property type="entry name" value="Pleckstrin-homology domain (PH domain)/Phosphotyrosine-binding domain (PTB)"/>
    <property type="match status" value="1"/>
</dbReference>
<dbReference type="CDD" id="cd04435">
    <property type="entry name" value="DEP_fRom2"/>
    <property type="match status" value="1"/>
</dbReference>
<organism evidence="7 9">
    <name type="scientific">Schizosaccharomyces japonicus (strain yFS275 / FY16936)</name>
    <name type="common">Fission yeast</name>
    <dbReference type="NCBI Taxonomy" id="402676"/>
    <lineage>
        <taxon>Eukaryota</taxon>
        <taxon>Fungi</taxon>
        <taxon>Dikarya</taxon>
        <taxon>Ascomycota</taxon>
        <taxon>Taphrinomycotina</taxon>
        <taxon>Schizosaccharomycetes</taxon>
        <taxon>Schizosaccharomycetales</taxon>
        <taxon>Schizosaccharomycetaceae</taxon>
        <taxon>Schizosaccharomyces</taxon>
    </lineage>
</organism>
<keyword evidence="2" id="KW-0344">Guanine-nucleotide releasing factor</keyword>
<evidence type="ECO:0000313" key="7">
    <source>
        <dbReference type="EMBL" id="EEB09559.1"/>
    </source>
</evidence>
<dbReference type="GO" id="GO:0000935">
    <property type="term" value="C:division septum"/>
    <property type="evidence" value="ECO:0007669"/>
    <property type="project" value="EnsemblFungi"/>
</dbReference>
<dbReference type="SUPFAM" id="SSF48065">
    <property type="entry name" value="DBL homology domain (DH-domain)"/>
    <property type="match status" value="1"/>
</dbReference>
<dbReference type="CDD" id="cd00160">
    <property type="entry name" value="RhoGEF"/>
    <property type="match status" value="1"/>
</dbReference>
<feature type="region of interest" description="Disordered" evidence="3">
    <location>
        <begin position="49"/>
        <end position="132"/>
    </location>
</feature>
<dbReference type="PANTHER" id="PTHR46572">
    <property type="entry name" value="RHO1 GDP-GTP EXCHANGE PROTEIN 1-RELATED"/>
    <property type="match status" value="1"/>
</dbReference>
<keyword evidence="1" id="KW-0597">Phosphoprotein</keyword>
<feature type="region of interest" description="Disordered" evidence="3">
    <location>
        <begin position="1"/>
        <end position="24"/>
    </location>
</feature>
<dbReference type="InterPro" id="IPR036390">
    <property type="entry name" value="WH_DNA-bd_sf"/>
</dbReference>
<gene>
    <name evidence="8" type="primary">rgf2</name>
    <name evidence="7" type="ORF">SJAG_04771</name>
</gene>
<dbReference type="InterPro" id="IPR001180">
    <property type="entry name" value="CNH_dom"/>
</dbReference>
<dbReference type="SMART" id="SM00325">
    <property type="entry name" value="RhoGEF"/>
    <property type="match status" value="1"/>
</dbReference>
<dbReference type="EMBL" id="KE651168">
    <property type="protein sequence ID" value="EEB09559.1"/>
    <property type="molecule type" value="Genomic_DNA"/>
</dbReference>
<dbReference type="Pfam" id="PF00610">
    <property type="entry name" value="DEP"/>
    <property type="match status" value="1"/>
</dbReference>
<dbReference type="InterPro" id="IPR036388">
    <property type="entry name" value="WH-like_DNA-bd_sf"/>
</dbReference>
<dbReference type="SUPFAM" id="SSF46785">
    <property type="entry name" value="Winged helix' DNA-binding domain"/>
    <property type="match status" value="1"/>
</dbReference>
<dbReference type="InterPro" id="IPR001849">
    <property type="entry name" value="PH_domain"/>
</dbReference>
<dbReference type="GO" id="GO:0140748">
    <property type="term" value="P:positive regulation of regulation of ascospore wall (1-&gt;3)-beta-D-glucan biosynthetic process"/>
    <property type="evidence" value="ECO:0007669"/>
    <property type="project" value="EnsemblFungi"/>
</dbReference>
<dbReference type="JaponicusDB" id="SJAG_04771">
    <property type="gene designation" value="rgf2"/>
</dbReference>
<dbReference type="GO" id="GO:0030476">
    <property type="term" value="P:ascospore wall assembly"/>
    <property type="evidence" value="ECO:0007669"/>
    <property type="project" value="EnsemblFungi"/>
</dbReference>
<evidence type="ECO:0000259" key="5">
    <source>
        <dbReference type="PROSITE" id="PS50010"/>
    </source>
</evidence>
<evidence type="ECO:0000256" key="2">
    <source>
        <dbReference type="ARBA" id="ARBA00022658"/>
    </source>
</evidence>
<protein>
    <submittedName>
        <fullName evidence="7">Rho1 guanine nucleotide exchange factor 2</fullName>
    </submittedName>
</protein>
<dbReference type="OMA" id="CFRQKII"/>
<feature type="region of interest" description="Disordered" evidence="3">
    <location>
        <begin position="162"/>
        <end position="197"/>
    </location>
</feature>
<evidence type="ECO:0000313" key="8">
    <source>
        <dbReference type="JaponicusDB" id="SJAG_04771"/>
    </source>
</evidence>
<dbReference type="GO" id="GO:0051285">
    <property type="term" value="C:cell cortex of cell tip"/>
    <property type="evidence" value="ECO:0007669"/>
    <property type="project" value="EnsemblFungi"/>
</dbReference>
<dbReference type="Pfam" id="PF15405">
    <property type="entry name" value="PH_5"/>
    <property type="match status" value="1"/>
</dbReference>
<feature type="compositionally biased region" description="Polar residues" evidence="3">
    <location>
        <begin position="99"/>
        <end position="110"/>
    </location>
</feature>
<evidence type="ECO:0000259" key="4">
    <source>
        <dbReference type="PROSITE" id="PS50003"/>
    </source>
</evidence>
<dbReference type="Pfam" id="PF00621">
    <property type="entry name" value="RhoGEF"/>
    <property type="match status" value="1"/>
</dbReference>
<feature type="domain" description="CNH" evidence="6">
    <location>
        <begin position="813"/>
        <end position="1104"/>
    </location>
</feature>
<dbReference type="SUPFAM" id="SSF50729">
    <property type="entry name" value="PH domain-like"/>
    <property type="match status" value="1"/>
</dbReference>
<accession>B6K7Q5</accession>
<evidence type="ECO:0000256" key="3">
    <source>
        <dbReference type="SAM" id="MobiDB-lite"/>
    </source>
</evidence>
<dbReference type="Pfam" id="PF00780">
    <property type="entry name" value="CNH"/>
    <property type="match status" value="1"/>
</dbReference>
<dbReference type="RefSeq" id="XP_002175852.1">
    <property type="nucleotide sequence ID" value="XM_002175816.2"/>
</dbReference>
<dbReference type="eggNOG" id="KOG4305">
    <property type="taxonomic scope" value="Eukaryota"/>
</dbReference>
<dbReference type="AlphaFoldDB" id="B6K7Q5"/>
<dbReference type="GO" id="GO:1903338">
    <property type="term" value="P:regulation of cell wall organization or biogenesis"/>
    <property type="evidence" value="ECO:0000318"/>
    <property type="project" value="GO_Central"/>
</dbReference>
<dbReference type="SMART" id="SM00233">
    <property type="entry name" value="PH"/>
    <property type="match status" value="1"/>
</dbReference>
<dbReference type="InterPro" id="IPR041675">
    <property type="entry name" value="PH_5"/>
</dbReference>
<sequence>MVKEDCAYPQNALTSRRPDASSKGGGLRFFSAFGSVGHKLSFKNSLFSSTSHSHRHHSQGNTMPQRPSTSFDLYLPGSRKEHRRQQRSFDEHNSDSTDSESVSDAASTRGTLRKTKTSYQESMPPIERGRSSDYVFESVNDKHGHGYHGTLRILSPSVSSRASQAAPLSAPLPGSASIYGHHHHSSSTNLSTTSVATRSKKSPIRPAFLSQVAQEFRRRVALGDRVKDSLLYKDAFTGAEAVEILLRIARTSDRTLALLLGRALDSQKFFHDVTYSHRLRDSAKEVYQFNRNVSTAPLSAISLFSPIETYHSTRRYPEQTETYEGVLSDFGLQTFGGTPPSPPVTHRNDAEDDLPHGVFTLLTECYSPTCSRNHLCYSVSCSRRLEQQARLNMKVQPILSGGASRLQDEQEQEDRLWVNTVPRHIVDQLDQREWKRQEVLFEVIYTERDFVRDLEYLRDFWIKPLRSSLIIPESRREKVVRSIFYNIMHVHAINSRLADALTRLQTLNPVVYSIGEVFVEYVPKFEPFIRYGANQLFGKYEYEREKSINTAFSQYVHEVERLRESRKLELNGYLTKPTTRLARYPLLLENVLKYTKDDNPDKELLPRVIEMIREFLTKLNHETGKAENRFALMQLDQQLLTKASEKTELQLMDPARKLIFKGTLRRKTSGSSYNDPGNELHVFLLDHALLLTKLKYNSKREKYKIFQRPIPLELLIVSVYEDYVPGKSMTRRPSSGILANPMSASKTNLVLPKTFALKLLLMGRDGFEIVLCSSTLITRDQWKQHIERQQELIRSKKFVFHSVVVYQDMFIGGNKVNCAITYDGGRKTLFGTNAGLFIANRRPGENTRSDPALCISLSSVSQVDVIEEYNILLILAEKSLYQASLDVIGLEPHAATRHVQRITNKVSFFKTGFCLQKILVCVAKSTVLNTSLKIFEVEQSKKMQSSKKAGGNQGTLKIFTELHMPLEALSVHFMKSALCVGTPKGFDVVSPKSAVFQSLLNPADTSFRFMEKENVRPISVFRLHGEFLLCYTECAFFVNSNGWKTRQNWFVTWKGCPEKFALVYPYVIAFEPTFIEVRHAETAELVQVIPGNNIHLLTDGRGLISEGGEILYVTEGKSLHEPEDDSVICSLTLENVAGSRPSTKQSQANKQ</sequence>
<dbReference type="GO" id="GO:0032153">
    <property type="term" value="C:cell division site"/>
    <property type="evidence" value="ECO:0000318"/>
    <property type="project" value="GO_Central"/>
</dbReference>
<dbReference type="PROSITE" id="PS50003">
    <property type="entry name" value="PH_DOMAIN"/>
    <property type="match status" value="1"/>
</dbReference>
<feature type="domain" description="PH" evidence="4">
    <location>
        <begin position="657"/>
        <end position="791"/>
    </location>
</feature>
<dbReference type="PROSITE" id="PS50010">
    <property type="entry name" value="DH_2"/>
    <property type="match status" value="1"/>
</dbReference>
<dbReference type="InterPro" id="IPR000591">
    <property type="entry name" value="DEP_dom"/>
</dbReference>
<dbReference type="STRING" id="402676.B6K7Q5"/>
<feature type="compositionally biased region" description="Polar residues" evidence="3">
    <location>
        <begin position="59"/>
        <end position="71"/>
    </location>
</feature>
<dbReference type="Proteomes" id="UP000001744">
    <property type="component" value="Unassembled WGS sequence"/>
</dbReference>
<dbReference type="Gene3D" id="1.20.900.10">
    <property type="entry name" value="Dbl homology (DH) domain"/>
    <property type="match status" value="1"/>
</dbReference>
<evidence type="ECO:0000256" key="1">
    <source>
        <dbReference type="ARBA" id="ARBA00022553"/>
    </source>
</evidence>
<evidence type="ECO:0000313" key="9">
    <source>
        <dbReference type="Proteomes" id="UP000001744"/>
    </source>
</evidence>
<dbReference type="SMART" id="SM00036">
    <property type="entry name" value="CNH"/>
    <property type="match status" value="1"/>
</dbReference>
<name>B6K7Q5_SCHJY</name>
<dbReference type="OrthoDB" id="2272012at2759"/>
<proteinExistence type="predicted"/>
<dbReference type="VEuPathDB" id="FungiDB:SJAG_04771"/>
<reference evidence="7 9" key="1">
    <citation type="journal article" date="2011" name="Science">
        <title>Comparative functional genomics of the fission yeasts.</title>
        <authorList>
            <person name="Rhind N."/>
            <person name="Chen Z."/>
            <person name="Yassour M."/>
            <person name="Thompson D.A."/>
            <person name="Haas B.J."/>
            <person name="Habib N."/>
            <person name="Wapinski I."/>
            <person name="Roy S."/>
            <person name="Lin M.F."/>
            <person name="Heiman D.I."/>
            <person name="Young S.K."/>
            <person name="Furuya K."/>
            <person name="Guo Y."/>
            <person name="Pidoux A."/>
            <person name="Chen H.M."/>
            <person name="Robbertse B."/>
            <person name="Goldberg J.M."/>
            <person name="Aoki K."/>
            <person name="Bayne E.H."/>
            <person name="Berlin A.M."/>
            <person name="Desjardins C.A."/>
            <person name="Dobbs E."/>
            <person name="Dukaj L."/>
            <person name="Fan L."/>
            <person name="FitzGerald M.G."/>
            <person name="French C."/>
            <person name="Gujja S."/>
            <person name="Hansen K."/>
            <person name="Keifenheim D."/>
            <person name="Levin J.Z."/>
            <person name="Mosher R.A."/>
            <person name="Mueller C.A."/>
            <person name="Pfiffner J."/>
            <person name="Priest M."/>
            <person name="Russ C."/>
            <person name="Smialowska A."/>
            <person name="Swoboda P."/>
            <person name="Sykes S.M."/>
            <person name="Vaughn M."/>
            <person name="Vengrova S."/>
            <person name="Yoder R."/>
            <person name="Zeng Q."/>
            <person name="Allshire R."/>
            <person name="Baulcombe D."/>
            <person name="Birren B.W."/>
            <person name="Brown W."/>
            <person name="Ekwall K."/>
            <person name="Kellis M."/>
            <person name="Leatherwood J."/>
            <person name="Levin H."/>
            <person name="Margalit H."/>
            <person name="Martienssen R."/>
            <person name="Nieduszynski C.A."/>
            <person name="Spatafora J.W."/>
            <person name="Friedman N."/>
            <person name="Dalgaard J.Z."/>
            <person name="Baumann P."/>
            <person name="Niki H."/>
            <person name="Regev A."/>
            <person name="Nusbaum C."/>
        </authorList>
    </citation>
    <scope>NUCLEOTIDE SEQUENCE [LARGE SCALE GENOMIC DNA]</scope>
    <source>
        <strain evidence="9">yFS275 / FY16936</strain>
    </source>
</reference>
<keyword evidence="9" id="KW-1185">Reference proteome</keyword>
<dbReference type="GO" id="GO:0005632">
    <property type="term" value="C:inner layer of spore wall"/>
    <property type="evidence" value="ECO:0007669"/>
    <property type="project" value="EnsemblFungi"/>
</dbReference>